<reference evidence="1 2" key="1">
    <citation type="submission" date="2024-09" db="EMBL/GenBank/DDBJ databases">
        <authorList>
            <person name="Sun Q."/>
            <person name="Mori K."/>
        </authorList>
    </citation>
    <scope>NUCLEOTIDE SEQUENCE [LARGE SCALE GENOMIC DNA]</scope>
    <source>
        <strain evidence="1 2">TISTR 2452</strain>
    </source>
</reference>
<name>A0ABV5KXZ1_9BACL</name>
<dbReference type="InterPro" id="IPR056951">
    <property type="entry name" value="Phage_connect_2"/>
</dbReference>
<keyword evidence="2" id="KW-1185">Reference proteome</keyword>
<dbReference type="RefSeq" id="WP_377500968.1">
    <property type="nucleotide sequence ID" value="NZ_JBHMDO010000047.1"/>
</dbReference>
<dbReference type="EMBL" id="JBHMDO010000047">
    <property type="protein sequence ID" value="MFB9330098.1"/>
    <property type="molecule type" value="Genomic_DNA"/>
</dbReference>
<protein>
    <submittedName>
        <fullName evidence="1">Head-tail connector protein</fullName>
    </submittedName>
</protein>
<evidence type="ECO:0000313" key="1">
    <source>
        <dbReference type="EMBL" id="MFB9330098.1"/>
    </source>
</evidence>
<sequence>MAFLEQAKKHLRVSVAAFDDEIEGLIEAAIADLTLSGVLPEKANDDTDPLIKRAVFLYVKAGFGFDNADADRFHQSYDSLKAHLTMAEEYTVPS</sequence>
<accession>A0ABV5KXZ1</accession>
<dbReference type="CDD" id="cd08054">
    <property type="entry name" value="gp6"/>
    <property type="match status" value="1"/>
</dbReference>
<dbReference type="Proteomes" id="UP001589747">
    <property type="component" value="Unassembled WGS sequence"/>
</dbReference>
<dbReference type="NCBIfam" id="TIGR01560">
    <property type="entry name" value="put_DNA_pack"/>
    <property type="match status" value="1"/>
</dbReference>
<dbReference type="InterPro" id="IPR006450">
    <property type="entry name" value="Phage_HK97_gp6-like"/>
</dbReference>
<gene>
    <name evidence="1" type="ORF">ACFFSY_29495</name>
</gene>
<comment type="caution">
    <text evidence="1">The sequence shown here is derived from an EMBL/GenBank/DDBJ whole genome shotgun (WGS) entry which is preliminary data.</text>
</comment>
<dbReference type="Pfam" id="PF24829">
    <property type="entry name" value="Phage_connect_2"/>
    <property type="match status" value="1"/>
</dbReference>
<evidence type="ECO:0000313" key="2">
    <source>
        <dbReference type="Proteomes" id="UP001589747"/>
    </source>
</evidence>
<proteinExistence type="predicted"/>
<organism evidence="1 2">
    <name type="scientific">Paenibacillus aurantiacus</name>
    <dbReference type="NCBI Taxonomy" id="1936118"/>
    <lineage>
        <taxon>Bacteria</taxon>
        <taxon>Bacillati</taxon>
        <taxon>Bacillota</taxon>
        <taxon>Bacilli</taxon>
        <taxon>Bacillales</taxon>
        <taxon>Paenibacillaceae</taxon>
        <taxon>Paenibacillus</taxon>
    </lineage>
</organism>